<evidence type="ECO:0000313" key="1">
    <source>
        <dbReference type="EMBL" id="XCN28293.1"/>
    </source>
</evidence>
<dbReference type="EMBL" id="PP885733">
    <property type="protein sequence ID" value="XCN28293.1"/>
    <property type="molecule type" value="Genomic_DNA"/>
</dbReference>
<sequence length="112" mass="11952">MKRALILVVAVVMIFAGVFMGESDAKAEVSAGKHYIKGVIVALEGCYTNHEGTTCLGVVDVNGTKRGGRIYGDKAIGEVVYKQCDVGSSTVCDKTWHPSIGENYLRGGQIEL</sequence>
<accession>A0AAU8KY55</accession>
<evidence type="ECO:0008006" key="2">
    <source>
        <dbReference type="Google" id="ProtNLM"/>
    </source>
</evidence>
<protein>
    <recommendedName>
        <fullName evidence="2">Lipoprotein</fullName>
    </recommendedName>
</protein>
<reference evidence="1" key="1">
    <citation type="submission" date="2024-06" db="EMBL/GenBank/DDBJ databases">
        <authorList>
            <person name="Gannavaram S."/>
            <person name="Nemani S."/>
            <person name="Datta M."/>
            <person name="Picchiottino A."/>
            <person name="Mereddy A."/>
            <person name="Gannavaram N."/>
            <person name="Honeycutt C."/>
            <person name="Tran D."/>
            <person name="Choi K."/>
            <person name="Srinivasan K."/>
            <person name="Johnson A."/>
        </authorList>
    </citation>
    <scope>NUCLEOTIDE SEQUENCE</scope>
</reference>
<name>A0AAU8KY55_9CAUD</name>
<organism evidence="1">
    <name type="scientific">Pantoea phage Survivor</name>
    <dbReference type="NCBI Taxonomy" id="3232176"/>
    <lineage>
        <taxon>Viruses</taxon>
        <taxon>Duplodnaviria</taxon>
        <taxon>Heunggongvirae</taxon>
        <taxon>Uroviricota</taxon>
        <taxon>Caudoviricetes</taxon>
    </lineage>
</organism>
<proteinExistence type="predicted"/>